<dbReference type="Pfam" id="PF13507">
    <property type="entry name" value="GATase_5"/>
    <property type="match status" value="1"/>
</dbReference>
<comment type="function">
    <text evidence="8">Part of the phosphoribosylformylglycinamidine synthase complex involved in the purines biosynthetic pathway. Catalyzes the ATP-dependent conversion of formylglycinamide ribonucleotide (FGAR) and glutamine to yield formylglycinamidine ribonucleotide (FGAM) and glutamate. The FGAM synthase complex is composed of three subunits. PurQ produces an ammonia molecule by converting glutamine to glutamate. PurL transfers the ammonia molecule to FGAR to form FGAM in an ATP-dependent manner. PurS interacts with PurQ and PurL and is thought to assist in the transfer of the ammonia molecule from PurQ to PurL.</text>
</comment>
<feature type="active site" evidence="8">
    <location>
        <position position="197"/>
    </location>
</feature>
<dbReference type="NCBIfam" id="TIGR01737">
    <property type="entry name" value="FGAM_synth_I"/>
    <property type="match status" value="1"/>
</dbReference>
<reference evidence="9 10" key="1">
    <citation type="journal article" date="2013" name="Int. J. Syst. Evol. Microbiol.">
        <title>Tumebacillus flagellatus sp. nov., an alpha-amylase/pullulanase-producing bacterium isolated from cassava wastewater.</title>
        <authorList>
            <person name="Wang Q."/>
            <person name="Xie N."/>
            <person name="Qin Y."/>
            <person name="Shen N."/>
            <person name="Zhu J."/>
            <person name="Mi H."/>
            <person name="Huang R."/>
        </authorList>
    </citation>
    <scope>NUCLEOTIDE SEQUENCE [LARGE SCALE GENOMIC DNA]</scope>
    <source>
        <strain evidence="9 10">GST4</strain>
    </source>
</reference>
<dbReference type="GO" id="GO:0005524">
    <property type="term" value="F:ATP binding"/>
    <property type="evidence" value="ECO:0007669"/>
    <property type="project" value="UniProtKB-KW"/>
</dbReference>
<evidence type="ECO:0000256" key="3">
    <source>
        <dbReference type="ARBA" id="ARBA00022741"/>
    </source>
</evidence>
<evidence type="ECO:0000256" key="1">
    <source>
        <dbReference type="ARBA" id="ARBA00022490"/>
    </source>
</evidence>
<dbReference type="AlphaFoldDB" id="A0A074LH33"/>
<evidence type="ECO:0000313" key="9">
    <source>
        <dbReference type="EMBL" id="KEO81541.1"/>
    </source>
</evidence>
<name>A0A074LH33_9BACL</name>
<evidence type="ECO:0000256" key="2">
    <source>
        <dbReference type="ARBA" id="ARBA00022598"/>
    </source>
</evidence>
<feature type="active site" evidence="8">
    <location>
        <position position="195"/>
    </location>
</feature>
<feature type="active site" description="Nucleophile" evidence="8">
    <location>
        <position position="86"/>
    </location>
</feature>
<dbReference type="RefSeq" id="WP_038092903.1">
    <property type="nucleotide sequence ID" value="NZ_JMIR01000036.1"/>
</dbReference>
<dbReference type="PANTHER" id="PTHR47552:SF1">
    <property type="entry name" value="PHOSPHORIBOSYLFORMYLGLYCINAMIDINE SYNTHASE SUBUNIT PURQ"/>
    <property type="match status" value="1"/>
</dbReference>
<dbReference type="OrthoDB" id="9804441at2"/>
<keyword evidence="4 8" id="KW-0658">Purine biosynthesis</keyword>
<dbReference type="PIRSF" id="PIRSF001586">
    <property type="entry name" value="FGAM_synth_I"/>
    <property type="match status" value="1"/>
</dbReference>
<dbReference type="SMART" id="SM01211">
    <property type="entry name" value="GATase_5"/>
    <property type="match status" value="1"/>
</dbReference>
<dbReference type="GO" id="GO:0004642">
    <property type="term" value="F:phosphoribosylformylglycinamidine synthase activity"/>
    <property type="evidence" value="ECO:0007669"/>
    <property type="project" value="UniProtKB-UniRule"/>
</dbReference>
<accession>A0A074LH33</accession>
<dbReference type="GO" id="GO:0006189">
    <property type="term" value="P:'de novo' IMP biosynthetic process"/>
    <property type="evidence" value="ECO:0007669"/>
    <property type="project" value="UniProtKB-UniRule"/>
</dbReference>
<comment type="caution">
    <text evidence="9">The sequence shown here is derived from an EMBL/GenBank/DDBJ whole genome shotgun (WGS) entry which is preliminary data.</text>
</comment>
<keyword evidence="2 8" id="KW-0436">Ligase</keyword>
<dbReference type="EC" id="6.3.5.3" evidence="8"/>
<gene>
    <name evidence="8" type="primary">purQ</name>
    <name evidence="9" type="ORF">EL26_20290</name>
</gene>
<dbReference type="STRING" id="1157490.EL26_20290"/>
<dbReference type="EC" id="3.5.1.2" evidence="8"/>
<keyword evidence="5 8" id="KW-0378">Hydrolase</keyword>
<comment type="catalytic activity">
    <reaction evidence="8">
        <text>N(2)-formyl-N(1)-(5-phospho-beta-D-ribosyl)glycinamide + L-glutamine + ATP + H2O = 2-formamido-N(1)-(5-O-phospho-beta-D-ribosyl)acetamidine + L-glutamate + ADP + phosphate + H(+)</text>
        <dbReference type="Rhea" id="RHEA:17129"/>
        <dbReference type="ChEBI" id="CHEBI:15377"/>
        <dbReference type="ChEBI" id="CHEBI:15378"/>
        <dbReference type="ChEBI" id="CHEBI:29985"/>
        <dbReference type="ChEBI" id="CHEBI:30616"/>
        <dbReference type="ChEBI" id="CHEBI:43474"/>
        <dbReference type="ChEBI" id="CHEBI:58359"/>
        <dbReference type="ChEBI" id="CHEBI:147286"/>
        <dbReference type="ChEBI" id="CHEBI:147287"/>
        <dbReference type="ChEBI" id="CHEBI:456216"/>
        <dbReference type="EC" id="6.3.5.3"/>
    </reaction>
</comment>
<dbReference type="InterPro" id="IPR010075">
    <property type="entry name" value="PRibForGlyAmidine_synth_PurQ"/>
</dbReference>
<organism evidence="9 10">
    <name type="scientific">Tumebacillus flagellatus</name>
    <dbReference type="NCBI Taxonomy" id="1157490"/>
    <lineage>
        <taxon>Bacteria</taxon>
        <taxon>Bacillati</taxon>
        <taxon>Bacillota</taxon>
        <taxon>Bacilli</taxon>
        <taxon>Bacillales</taxon>
        <taxon>Alicyclobacillaceae</taxon>
        <taxon>Tumebacillus</taxon>
    </lineage>
</organism>
<dbReference type="Proteomes" id="UP000027931">
    <property type="component" value="Unassembled WGS sequence"/>
</dbReference>
<dbReference type="NCBIfam" id="NF002957">
    <property type="entry name" value="PRK03619.1"/>
    <property type="match status" value="1"/>
</dbReference>
<dbReference type="HAMAP" id="MF_00421">
    <property type="entry name" value="PurQ"/>
    <property type="match status" value="1"/>
</dbReference>
<dbReference type="SUPFAM" id="SSF52317">
    <property type="entry name" value="Class I glutamine amidotransferase-like"/>
    <property type="match status" value="1"/>
</dbReference>
<keyword evidence="10" id="KW-1185">Reference proteome</keyword>
<dbReference type="GO" id="GO:0004359">
    <property type="term" value="F:glutaminase activity"/>
    <property type="evidence" value="ECO:0007669"/>
    <property type="project" value="UniProtKB-EC"/>
</dbReference>
<protein>
    <recommendedName>
        <fullName evidence="8">Phosphoribosylformylglycinamidine synthase subunit PurQ</fullName>
        <shortName evidence="8">FGAM synthase</shortName>
        <ecNumber evidence="8">6.3.5.3</ecNumber>
    </recommendedName>
    <alternativeName>
        <fullName evidence="8">Formylglycinamide ribonucleotide amidotransferase subunit I</fullName>
        <shortName evidence="8">FGAR amidotransferase I</shortName>
        <shortName evidence="8">FGAR-AT I</shortName>
    </alternativeName>
    <alternativeName>
        <fullName evidence="8">Glutaminase PurQ</fullName>
        <ecNumber evidence="8">3.5.1.2</ecNumber>
    </alternativeName>
    <alternativeName>
        <fullName evidence="8">Phosphoribosylformylglycinamidine synthase subunit I</fullName>
    </alternativeName>
</protein>
<comment type="subunit">
    <text evidence="8">Part of the FGAM synthase complex composed of 1 PurL, 1 PurQ and 2 PurS subunits.</text>
</comment>
<dbReference type="UniPathway" id="UPA00074">
    <property type="reaction ID" value="UER00128"/>
</dbReference>
<dbReference type="EMBL" id="JMIR01000036">
    <property type="protein sequence ID" value="KEO81541.1"/>
    <property type="molecule type" value="Genomic_DNA"/>
</dbReference>
<evidence type="ECO:0000313" key="10">
    <source>
        <dbReference type="Proteomes" id="UP000027931"/>
    </source>
</evidence>
<dbReference type="eggNOG" id="COG0047">
    <property type="taxonomic scope" value="Bacteria"/>
</dbReference>
<evidence type="ECO:0000256" key="4">
    <source>
        <dbReference type="ARBA" id="ARBA00022755"/>
    </source>
</evidence>
<dbReference type="CDD" id="cd01740">
    <property type="entry name" value="GATase1_FGAR_AT"/>
    <property type="match status" value="1"/>
</dbReference>
<sequence>MKFAVLVFPGSNCDIDAVKAVEDVLQQPVDTVWHTTSDLSEYDCIIVPGGFSYGDYLRCGAMASLSPVMEAVKVEAAKGKFIVGICNGFQILTETGLLPGALRHNDTMQFRCDITPLVVENADTPFTREYSKGDVINIPIAHGEGNYIADEETLARLNSNNQVVFRYHECNPNGSVERIAGICNEAGNVLGMMPHPERAVSDLLGSADGKAFFTSILKAWEARVHDHQRA</sequence>
<evidence type="ECO:0000256" key="6">
    <source>
        <dbReference type="ARBA" id="ARBA00022840"/>
    </source>
</evidence>
<keyword evidence="3 8" id="KW-0547">Nucleotide-binding</keyword>
<dbReference type="InterPro" id="IPR029062">
    <property type="entry name" value="Class_I_gatase-like"/>
</dbReference>
<evidence type="ECO:0000256" key="5">
    <source>
        <dbReference type="ARBA" id="ARBA00022801"/>
    </source>
</evidence>
<evidence type="ECO:0000256" key="8">
    <source>
        <dbReference type="HAMAP-Rule" id="MF_00421"/>
    </source>
</evidence>
<dbReference type="PANTHER" id="PTHR47552">
    <property type="entry name" value="PHOSPHORIBOSYLFORMYLGLYCINAMIDINE SYNTHASE SUBUNIT PURQ"/>
    <property type="match status" value="1"/>
</dbReference>
<evidence type="ECO:0000256" key="7">
    <source>
        <dbReference type="ARBA" id="ARBA00022962"/>
    </source>
</evidence>
<dbReference type="PROSITE" id="PS51273">
    <property type="entry name" value="GATASE_TYPE_1"/>
    <property type="match status" value="1"/>
</dbReference>
<comment type="pathway">
    <text evidence="8">Purine metabolism; IMP biosynthesis via de novo pathway; 5-amino-1-(5-phospho-D-ribosyl)imidazole from N(2)-formyl-N(1)-(5-phospho-D-ribosyl)glycinamide: step 1/2.</text>
</comment>
<comment type="subcellular location">
    <subcellularLocation>
        <location evidence="8">Cytoplasm</location>
    </subcellularLocation>
</comment>
<dbReference type="GO" id="GO:0005737">
    <property type="term" value="C:cytoplasm"/>
    <property type="evidence" value="ECO:0007669"/>
    <property type="project" value="UniProtKB-SubCell"/>
</dbReference>
<dbReference type="Gene3D" id="3.40.50.880">
    <property type="match status" value="1"/>
</dbReference>
<comment type="catalytic activity">
    <reaction evidence="8">
        <text>L-glutamine + H2O = L-glutamate + NH4(+)</text>
        <dbReference type="Rhea" id="RHEA:15889"/>
        <dbReference type="ChEBI" id="CHEBI:15377"/>
        <dbReference type="ChEBI" id="CHEBI:28938"/>
        <dbReference type="ChEBI" id="CHEBI:29985"/>
        <dbReference type="ChEBI" id="CHEBI:58359"/>
        <dbReference type="EC" id="3.5.1.2"/>
    </reaction>
</comment>
<keyword evidence="7 8" id="KW-0315">Glutamine amidotransferase</keyword>
<keyword evidence="6 8" id="KW-0067">ATP-binding</keyword>
<proteinExistence type="inferred from homology"/>
<keyword evidence="1 8" id="KW-0963">Cytoplasm</keyword>